<gene>
    <name evidence="2" type="ORF">CR205_07560</name>
</gene>
<feature type="transmembrane region" description="Helical" evidence="1">
    <location>
        <begin position="127"/>
        <end position="148"/>
    </location>
</feature>
<comment type="caution">
    <text evidence="2">The sequence shown here is derived from an EMBL/GenBank/DDBJ whole genome shotgun (WGS) entry which is preliminary data.</text>
</comment>
<protein>
    <submittedName>
        <fullName evidence="2">Uncharacterized protein</fullName>
    </submittedName>
</protein>
<dbReference type="Pfam" id="PF24124">
    <property type="entry name" value="YphA"/>
    <property type="match status" value="1"/>
</dbReference>
<feature type="transmembrane region" description="Helical" evidence="1">
    <location>
        <begin position="27"/>
        <end position="44"/>
    </location>
</feature>
<evidence type="ECO:0000256" key="1">
    <source>
        <dbReference type="SAM" id="Phobius"/>
    </source>
</evidence>
<keyword evidence="1" id="KW-1133">Transmembrane helix</keyword>
<feature type="transmembrane region" description="Helical" evidence="1">
    <location>
        <begin position="160"/>
        <end position="180"/>
    </location>
</feature>
<evidence type="ECO:0000313" key="2">
    <source>
        <dbReference type="EMBL" id="PYZ98439.1"/>
    </source>
</evidence>
<reference evidence="2 3" key="1">
    <citation type="submission" date="2017-10" db="EMBL/GenBank/DDBJ databases">
        <title>Bacillus sp. nov., a halophilic bacterium isolated from a Yangshapao Lake.</title>
        <authorList>
            <person name="Wang H."/>
        </authorList>
    </citation>
    <scope>NUCLEOTIDE SEQUENCE [LARGE SCALE GENOMIC DNA]</scope>
    <source>
        <strain evidence="2 3">YSP-3</strain>
    </source>
</reference>
<keyword evidence="1" id="KW-0812">Transmembrane</keyword>
<sequence length="207" mass="23029">MDGFWFYWTAWLAFIYSAFFTTRHTYVILLYICSIITASYFSVSTPGAELNGAALLLALGGCAIIIKSRKRLVWGLFCSLGVALLLGWLEYVYYFEPVWMLLPFEIVLACTAAILLILLGRDFAFRSAVLFTGFFQGGAAFSYFAAMLDPGRYSGITTGVLSQLDILALAFLAVSFWSALEWSAVSLRTIVLPHQPVPALTRRKVNI</sequence>
<dbReference type="RefSeq" id="WP_110518313.1">
    <property type="nucleotide sequence ID" value="NZ_PDOF01000001.1"/>
</dbReference>
<dbReference type="Proteomes" id="UP000248066">
    <property type="component" value="Unassembled WGS sequence"/>
</dbReference>
<feature type="transmembrane region" description="Helical" evidence="1">
    <location>
        <begin position="50"/>
        <end position="66"/>
    </location>
</feature>
<name>A0A2W0HNI0_9BACI</name>
<feature type="transmembrane region" description="Helical" evidence="1">
    <location>
        <begin position="73"/>
        <end position="94"/>
    </location>
</feature>
<evidence type="ECO:0000313" key="3">
    <source>
        <dbReference type="Proteomes" id="UP000248066"/>
    </source>
</evidence>
<proteinExistence type="predicted"/>
<dbReference type="AlphaFoldDB" id="A0A2W0HNI0"/>
<feature type="transmembrane region" description="Helical" evidence="1">
    <location>
        <begin position="6"/>
        <end position="22"/>
    </location>
</feature>
<accession>A0A2W0HNI0</accession>
<dbReference type="OrthoDB" id="2965169at2"/>
<organism evidence="2 3">
    <name type="scientific">Alteribacter lacisalsi</name>
    <dbReference type="NCBI Taxonomy" id="2045244"/>
    <lineage>
        <taxon>Bacteria</taxon>
        <taxon>Bacillati</taxon>
        <taxon>Bacillota</taxon>
        <taxon>Bacilli</taxon>
        <taxon>Bacillales</taxon>
        <taxon>Bacillaceae</taxon>
        <taxon>Alteribacter</taxon>
    </lineage>
</organism>
<dbReference type="InterPro" id="IPR014617">
    <property type="entry name" value="YphA_Bacsu"/>
</dbReference>
<keyword evidence="1" id="KW-0472">Membrane</keyword>
<dbReference type="EMBL" id="PDOF01000001">
    <property type="protein sequence ID" value="PYZ98439.1"/>
    <property type="molecule type" value="Genomic_DNA"/>
</dbReference>
<keyword evidence="3" id="KW-1185">Reference proteome</keyword>
<feature type="transmembrane region" description="Helical" evidence="1">
    <location>
        <begin position="100"/>
        <end position="120"/>
    </location>
</feature>